<evidence type="ECO:0000313" key="2">
    <source>
        <dbReference type="Proteomes" id="UP000178109"/>
    </source>
</evidence>
<organism evidence="1 2">
    <name type="scientific">Candidatus Komeilibacteria bacterium RIFCSPLOWO2_02_FULL_48_11</name>
    <dbReference type="NCBI Taxonomy" id="1798553"/>
    <lineage>
        <taxon>Bacteria</taxon>
        <taxon>Candidatus Komeiliibacteriota</taxon>
    </lineage>
</organism>
<protein>
    <submittedName>
        <fullName evidence="1">Uncharacterized protein</fullName>
    </submittedName>
</protein>
<proteinExistence type="predicted"/>
<dbReference type="AlphaFoldDB" id="A0A1G2BTY4"/>
<reference evidence="1 2" key="1">
    <citation type="journal article" date="2016" name="Nat. Commun.">
        <title>Thousands of microbial genomes shed light on interconnected biogeochemical processes in an aquifer system.</title>
        <authorList>
            <person name="Anantharaman K."/>
            <person name="Brown C.T."/>
            <person name="Hug L.A."/>
            <person name="Sharon I."/>
            <person name="Castelle C.J."/>
            <person name="Probst A.J."/>
            <person name="Thomas B.C."/>
            <person name="Singh A."/>
            <person name="Wilkins M.J."/>
            <person name="Karaoz U."/>
            <person name="Brodie E.L."/>
            <person name="Williams K.H."/>
            <person name="Hubbard S.S."/>
            <person name="Banfield J.F."/>
        </authorList>
    </citation>
    <scope>NUCLEOTIDE SEQUENCE [LARGE SCALE GENOMIC DNA]</scope>
</reference>
<gene>
    <name evidence="1" type="ORF">A3H70_00640</name>
</gene>
<evidence type="ECO:0000313" key="1">
    <source>
        <dbReference type="EMBL" id="OGY92552.1"/>
    </source>
</evidence>
<dbReference type="Proteomes" id="UP000178109">
    <property type="component" value="Unassembled WGS sequence"/>
</dbReference>
<accession>A0A1G2BTY4</accession>
<sequence>MAFDPVKSLEKFIKQRSPKQLLDFQEQVSVFAEFLVEEADRLGLPSHFARKVAEQYFKKAFDRGRRSFAVRYNQRVRWS</sequence>
<comment type="caution">
    <text evidence="1">The sequence shown here is derived from an EMBL/GenBank/DDBJ whole genome shotgun (WGS) entry which is preliminary data.</text>
</comment>
<dbReference type="EMBL" id="MHKO01000019">
    <property type="protein sequence ID" value="OGY92552.1"/>
    <property type="molecule type" value="Genomic_DNA"/>
</dbReference>
<name>A0A1G2BTY4_9BACT</name>
<dbReference type="STRING" id="1798553.A3H70_00640"/>